<keyword evidence="4" id="KW-0804">Transcription</keyword>
<dbReference type="PANTHER" id="PTHR30537">
    <property type="entry name" value="HTH-TYPE TRANSCRIPTIONAL REGULATOR"/>
    <property type="match status" value="1"/>
</dbReference>
<dbReference type="Pfam" id="PF03466">
    <property type="entry name" value="LysR_substrate"/>
    <property type="match status" value="1"/>
</dbReference>
<evidence type="ECO:0000259" key="5">
    <source>
        <dbReference type="PROSITE" id="PS50931"/>
    </source>
</evidence>
<evidence type="ECO:0000256" key="1">
    <source>
        <dbReference type="ARBA" id="ARBA00009437"/>
    </source>
</evidence>
<sequence>MAFNDWDEVRTAYQVARLGTVSGAAQALGVHHATVIRHVDSLEAKLGTKLFQRHARGYTPTEAGQDLLKVAQSTDDQLGQLANRIKGRGNEVTGELIITSLAVLAPLLSPVLAAFREEHPEVTIKFLTDERVFRLEYGEAHVAIRAGSPPDQPDNVVQKFYMQGFALYASQAYIDRHGLPDSLDDVGDHVFIGSAEETPRAPFFAWMKKHIPARNIGFQVNQITAARPAMEAGLGIGFSTTWSEQQREDIVQVFPPRPEWNSQLWLVTHVDLHRTAKVQTFLSFLKDWATRWPVMEGDDGPGTAA</sequence>
<dbReference type="Proteomes" id="UP000049455">
    <property type="component" value="Unassembled WGS sequence"/>
</dbReference>
<dbReference type="InterPro" id="IPR000847">
    <property type="entry name" value="LysR_HTH_N"/>
</dbReference>
<keyword evidence="7" id="KW-1185">Reference proteome</keyword>
<dbReference type="RefSeq" id="WP_055663728.1">
    <property type="nucleotide sequence ID" value="NZ_CYPR01000157.1"/>
</dbReference>
<comment type="similarity">
    <text evidence="1">Belongs to the LysR transcriptional regulatory family.</text>
</comment>
<keyword evidence="3" id="KW-0238">DNA-binding</keyword>
<organism evidence="6 7">
    <name type="scientific">Jannaschia seosinensis</name>
    <dbReference type="NCBI Taxonomy" id="313367"/>
    <lineage>
        <taxon>Bacteria</taxon>
        <taxon>Pseudomonadati</taxon>
        <taxon>Pseudomonadota</taxon>
        <taxon>Alphaproteobacteria</taxon>
        <taxon>Rhodobacterales</taxon>
        <taxon>Roseobacteraceae</taxon>
        <taxon>Jannaschia</taxon>
    </lineage>
</organism>
<evidence type="ECO:0000256" key="3">
    <source>
        <dbReference type="ARBA" id="ARBA00023125"/>
    </source>
</evidence>
<reference evidence="6 7" key="1">
    <citation type="submission" date="2015-09" db="EMBL/GenBank/DDBJ databases">
        <authorList>
            <person name="Jackson K.R."/>
            <person name="Lunt B.L."/>
            <person name="Fisher J.N.B."/>
            <person name="Gardner A.V."/>
            <person name="Bailey M.E."/>
            <person name="Deus L.M."/>
            <person name="Earl A.S."/>
            <person name="Gibby P.D."/>
            <person name="Hartmann K.A."/>
            <person name="Liu J.E."/>
            <person name="Manci A.M."/>
            <person name="Nielsen D.A."/>
            <person name="Solomon M.B."/>
            <person name="Breakwell D.P."/>
            <person name="Burnett S.H."/>
            <person name="Grose J.H."/>
        </authorList>
    </citation>
    <scope>NUCLEOTIDE SEQUENCE [LARGE SCALE GENOMIC DNA]</scope>
    <source>
        <strain evidence="6 7">CECT 7799</strain>
    </source>
</reference>
<accession>A0A0M7BAY9</accession>
<dbReference type="InterPro" id="IPR058163">
    <property type="entry name" value="LysR-type_TF_proteobact-type"/>
</dbReference>
<evidence type="ECO:0000256" key="4">
    <source>
        <dbReference type="ARBA" id="ARBA00023163"/>
    </source>
</evidence>
<dbReference type="InterPro" id="IPR036390">
    <property type="entry name" value="WH_DNA-bd_sf"/>
</dbReference>
<evidence type="ECO:0000313" key="6">
    <source>
        <dbReference type="EMBL" id="CUH39561.1"/>
    </source>
</evidence>
<dbReference type="SUPFAM" id="SSF46785">
    <property type="entry name" value="Winged helix' DNA-binding domain"/>
    <property type="match status" value="1"/>
</dbReference>
<dbReference type="OrthoDB" id="9796526at2"/>
<dbReference type="GO" id="GO:0003700">
    <property type="term" value="F:DNA-binding transcription factor activity"/>
    <property type="evidence" value="ECO:0007669"/>
    <property type="project" value="InterPro"/>
</dbReference>
<dbReference type="Pfam" id="PF00126">
    <property type="entry name" value="HTH_1"/>
    <property type="match status" value="1"/>
</dbReference>
<gene>
    <name evidence="6" type="primary">dmlR_2</name>
    <name evidence="6" type="ORF">JSE7799_02288</name>
</gene>
<evidence type="ECO:0000256" key="2">
    <source>
        <dbReference type="ARBA" id="ARBA00023015"/>
    </source>
</evidence>
<dbReference type="STRING" id="313367.JSE7799_02288"/>
<keyword evidence="2" id="KW-0805">Transcription regulation</keyword>
<dbReference type="GO" id="GO:0043565">
    <property type="term" value="F:sequence-specific DNA binding"/>
    <property type="evidence" value="ECO:0007669"/>
    <property type="project" value="TreeGrafter"/>
</dbReference>
<protein>
    <submittedName>
        <fullName evidence="6">D-malate degradation protein R</fullName>
    </submittedName>
</protein>
<dbReference type="SUPFAM" id="SSF53850">
    <property type="entry name" value="Periplasmic binding protein-like II"/>
    <property type="match status" value="1"/>
</dbReference>
<dbReference type="PANTHER" id="PTHR30537:SF3">
    <property type="entry name" value="TRANSCRIPTIONAL REGULATORY PROTEIN"/>
    <property type="match status" value="1"/>
</dbReference>
<dbReference type="Gene3D" id="3.40.190.290">
    <property type="match status" value="1"/>
</dbReference>
<dbReference type="Gene3D" id="1.10.10.10">
    <property type="entry name" value="Winged helix-like DNA-binding domain superfamily/Winged helix DNA-binding domain"/>
    <property type="match status" value="1"/>
</dbReference>
<dbReference type="AlphaFoldDB" id="A0A0M7BAY9"/>
<name>A0A0M7BAY9_9RHOB</name>
<evidence type="ECO:0000313" key="7">
    <source>
        <dbReference type="Proteomes" id="UP000049455"/>
    </source>
</evidence>
<dbReference type="InterPro" id="IPR005119">
    <property type="entry name" value="LysR_subst-bd"/>
</dbReference>
<dbReference type="PROSITE" id="PS50931">
    <property type="entry name" value="HTH_LYSR"/>
    <property type="match status" value="1"/>
</dbReference>
<proteinExistence type="inferred from homology"/>
<dbReference type="InterPro" id="IPR036388">
    <property type="entry name" value="WH-like_DNA-bd_sf"/>
</dbReference>
<dbReference type="EMBL" id="CYPR01000157">
    <property type="protein sequence ID" value="CUH39561.1"/>
    <property type="molecule type" value="Genomic_DNA"/>
</dbReference>
<feature type="domain" description="HTH lysR-type" evidence="5">
    <location>
        <begin position="4"/>
        <end position="61"/>
    </location>
</feature>
<dbReference type="GO" id="GO:0006351">
    <property type="term" value="P:DNA-templated transcription"/>
    <property type="evidence" value="ECO:0007669"/>
    <property type="project" value="TreeGrafter"/>
</dbReference>